<evidence type="ECO:0000313" key="3">
    <source>
        <dbReference type="WBParaSite" id="BTMF_0000560301-mRNA-1"/>
    </source>
</evidence>
<proteinExistence type="predicted"/>
<name>A0A0R3QGU7_9BILA</name>
<evidence type="ECO:0000313" key="2">
    <source>
        <dbReference type="Proteomes" id="UP000280834"/>
    </source>
</evidence>
<reference evidence="3" key="1">
    <citation type="submission" date="2017-02" db="UniProtKB">
        <authorList>
            <consortium name="WormBaseParasite"/>
        </authorList>
    </citation>
    <scope>IDENTIFICATION</scope>
</reference>
<keyword evidence="2" id="KW-1185">Reference proteome</keyword>
<protein>
    <submittedName>
        <fullName evidence="1 3">Uncharacterized protein</fullName>
    </submittedName>
</protein>
<sequence length="52" mass="6099">MLDMLPTKKEKNIHKLYIYTYIYYNALSTKISNAHCTIGLIPHVSICFISFF</sequence>
<dbReference type="WBParaSite" id="BTMF_0000560301-mRNA-1">
    <property type="protein sequence ID" value="BTMF_0000560301-mRNA-1"/>
    <property type="gene ID" value="BTMF_0000560301"/>
</dbReference>
<dbReference type="Proteomes" id="UP000280834">
    <property type="component" value="Unassembled WGS sequence"/>
</dbReference>
<reference evidence="1 2" key="2">
    <citation type="submission" date="2018-11" db="EMBL/GenBank/DDBJ databases">
        <authorList>
            <consortium name="Pathogen Informatics"/>
        </authorList>
    </citation>
    <scope>NUCLEOTIDE SEQUENCE [LARGE SCALE GENOMIC DNA]</scope>
</reference>
<organism evidence="3">
    <name type="scientific">Brugia timori</name>
    <dbReference type="NCBI Taxonomy" id="42155"/>
    <lineage>
        <taxon>Eukaryota</taxon>
        <taxon>Metazoa</taxon>
        <taxon>Ecdysozoa</taxon>
        <taxon>Nematoda</taxon>
        <taxon>Chromadorea</taxon>
        <taxon>Rhabditida</taxon>
        <taxon>Spirurina</taxon>
        <taxon>Spiruromorpha</taxon>
        <taxon>Filarioidea</taxon>
        <taxon>Onchocercidae</taxon>
        <taxon>Brugia</taxon>
    </lineage>
</organism>
<accession>A0A0R3QGU7</accession>
<evidence type="ECO:0000313" key="1">
    <source>
        <dbReference type="EMBL" id="VDO17400.1"/>
    </source>
</evidence>
<dbReference type="EMBL" id="UZAG01004999">
    <property type="protein sequence ID" value="VDO17400.1"/>
    <property type="molecule type" value="Genomic_DNA"/>
</dbReference>
<gene>
    <name evidence="1" type="ORF">BTMF_LOCUS4877</name>
</gene>
<dbReference type="AlphaFoldDB" id="A0A0R3QGU7"/>